<proteinExistence type="predicted"/>
<evidence type="ECO:0000313" key="2">
    <source>
        <dbReference type="EMBL" id="KRZ08310.1"/>
    </source>
</evidence>
<evidence type="ECO:0000313" key="3">
    <source>
        <dbReference type="Proteomes" id="UP000055024"/>
    </source>
</evidence>
<gene>
    <name evidence="2" type="ORF">T11_5396</name>
</gene>
<evidence type="ECO:0000256" key="1">
    <source>
        <dbReference type="SAM" id="MobiDB-lite"/>
    </source>
</evidence>
<name>A0A0V1HD17_9BILA</name>
<feature type="region of interest" description="Disordered" evidence="1">
    <location>
        <begin position="49"/>
        <end position="82"/>
    </location>
</feature>
<reference evidence="2 3" key="1">
    <citation type="submission" date="2015-01" db="EMBL/GenBank/DDBJ databases">
        <title>Evolution of Trichinella species and genotypes.</title>
        <authorList>
            <person name="Korhonen P.K."/>
            <person name="Edoardo P."/>
            <person name="Giuseppe L.R."/>
            <person name="Gasser R.B."/>
        </authorList>
    </citation>
    <scope>NUCLEOTIDE SEQUENCE [LARGE SCALE GENOMIC DNA]</scope>
    <source>
        <strain evidence="2">ISS1029</strain>
    </source>
</reference>
<organism evidence="2 3">
    <name type="scientific">Trichinella zimbabwensis</name>
    <dbReference type="NCBI Taxonomy" id="268475"/>
    <lineage>
        <taxon>Eukaryota</taxon>
        <taxon>Metazoa</taxon>
        <taxon>Ecdysozoa</taxon>
        <taxon>Nematoda</taxon>
        <taxon>Enoplea</taxon>
        <taxon>Dorylaimia</taxon>
        <taxon>Trichinellida</taxon>
        <taxon>Trichinellidae</taxon>
        <taxon>Trichinella</taxon>
    </lineage>
</organism>
<comment type="caution">
    <text evidence="2">The sequence shown here is derived from an EMBL/GenBank/DDBJ whole genome shotgun (WGS) entry which is preliminary data.</text>
</comment>
<keyword evidence="3" id="KW-1185">Reference proteome</keyword>
<dbReference type="Proteomes" id="UP000055024">
    <property type="component" value="Unassembled WGS sequence"/>
</dbReference>
<dbReference type="EMBL" id="JYDP01000089">
    <property type="protein sequence ID" value="KRZ08310.1"/>
    <property type="molecule type" value="Genomic_DNA"/>
</dbReference>
<sequence length="82" mass="9619">MHDAWGSVDRSALTARKQCKKRAYRFFKQNFLLLYAICFRCLVTDAPQTDKKKNNKASKKIKDKTGRRLAKSRRRLGRLVNC</sequence>
<protein>
    <submittedName>
        <fullName evidence="2">Uncharacterized protein</fullName>
    </submittedName>
</protein>
<feature type="compositionally biased region" description="Basic residues" evidence="1">
    <location>
        <begin position="53"/>
        <end position="82"/>
    </location>
</feature>
<dbReference type="OrthoDB" id="5933861at2759"/>
<accession>A0A0V1HD17</accession>
<dbReference type="AlphaFoldDB" id="A0A0V1HD17"/>